<feature type="domain" description="AB hydrolase-1" evidence="1">
    <location>
        <begin position="64"/>
        <end position="317"/>
    </location>
</feature>
<dbReference type="Gene3D" id="3.40.50.1820">
    <property type="entry name" value="alpha/beta hydrolase"/>
    <property type="match status" value="1"/>
</dbReference>
<dbReference type="PANTHER" id="PTHR43433">
    <property type="entry name" value="HYDROLASE, ALPHA/BETA FOLD FAMILY PROTEIN"/>
    <property type="match status" value="1"/>
</dbReference>
<proteinExistence type="predicted"/>
<dbReference type="InterPro" id="IPR029058">
    <property type="entry name" value="AB_hydrolase_fold"/>
</dbReference>
<comment type="caution">
    <text evidence="2">The sequence shown here is derived from an EMBL/GenBank/DDBJ whole genome shotgun (WGS) entry which is preliminary data.</text>
</comment>
<accession>A0ABW3TH12</accession>
<keyword evidence="2" id="KW-0378">Hydrolase</keyword>
<evidence type="ECO:0000259" key="1">
    <source>
        <dbReference type="Pfam" id="PF12697"/>
    </source>
</evidence>
<dbReference type="Pfam" id="PF12697">
    <property type="entry name" value="Abhydrolase_6"/>
    <property type="match status" value="1"/>
</dbReference>
<dbReference type="PRINTS" id="PR00111">
    <property type="entry name" value="ABHYDROLASE"/>
</dbReference>
<dbReference type="InterPro" id="IPR000073">
    <property type="entry name" value="AB_hydrolase_1"/>
</dbReference>
<dbReference type="EMBL" id="JBHTKR010000006">
    <property type="protein sequence ID" value="MFD1196176.1"/>
    <property type="molecule type" value="Genomic_DNA"/>
</dbReference>
<evidence type="ECO:0000313" key="2">
    <source>
        <dbReference type="EMBL" id="MFD1196176.1"/>
    </source>
</evidence>
<dbReference type="InterPro" id="IPR050471">
    <property type="entry name" value="AB_hydrolase"/>
</dbReference>
<dbReference type="Proteomes" id="UP001597151">
    <property type="component" value="Unassembled WGS sequence"/>
</dbReference>
<dbReference type="PROSITE" id="PS51257">
    <property type="entry name" value="PROKAR_LIPOPROTEIN"/>
    <property type="match status" value="1"/>
</dbReference>
<keyword evidence="3" id="KW-1185">Reference proteome</keyword>
<gene>
    <name evidence="2" type="ORF">ACFQ3C_16020</name>
</gene>
<reference evidence="3" key="1">
    <citation type="journal article" date="2019" name="Int. J. Syst. Evol. Microbiol.">
        <title>The Global Catalogue of Microorganisms (GCM) 10K type strain sequencing project: providing services to taxonomists for standard genome sequencing and annotation.</title>
        <authorList>
            <consortium name="The Broad Institute Genomics Platform"/>
            <consortium name="The Broad Institute Genome Sequencing Center for Infectious Disease"/>
            <person name="Wu L."/>
            <person name="Ma J."/>
        </authorList>
    </citation>
    <scope>NUCLEOTIDE SEQUENCE [LARGE SCALE GENOMIC DNA]</scope>
    <source>
        <strain evidence="3">CCUG 55328</strain>
    </source>
</reference>
<protein>
    <submittedName>
        <fullName evidence="2">Alpha/beta fold hydrolase</fullName>
    </submittedName>
</protein>
<name>A0ABW3TH12_9RHOB</name>
<organism evidence="2 3">
    <name type="scientific">Seohaeicola saemankumensis</name>
    <dbReference type="NCBI Taxonomy" id="481181"/>
    <lineage>
        <taxon>Bacteria</taxon>
        <taxon>Pseudomonadati</taxon>
        <taxon>Pseudomonadota</taxon>
        <taxon>Alphaproteobacteria</taxon>
        <taxon>Rhodobacterales</taxon>
        <taxon>Roseobacteraceae</taxon>
        <taxon>Seohaeicola</taxon>
    </lineage>
</organism>
<dbReference type="SUPFAM" id="SSF53474">
    <property type="entry name" value="alpha/beta-Hydrolases"/>
    <property type="match status" value="1"/>
</dbReference>
<dbReference type="PANTHER" id="PTHR43433:SF5">
    <property type="entry name" value="AB HYDROLASE-1 DOMAIN-CONTAINING PROTEIN"/>
    <property type="match status" value="1"/>
</dbReference>
<sequence>MPSVLKVISFIATVALLGGCGAIVDRRADTREAGAEASFPPTGQLLDVNGRQVHAHVEGRGPDLVLIHGASGNTRDFTFSFVERLKDDYRVIVFDRPGLGWTDRVSDDFGGPFNTAAESPTQQAAFLQAAADQLGVNRPIVLGHSYGGAVALAWGLNRPQDTAALVVLAGASNPWPGGLGAFYDIASSSLGGAAVVPLISAYAPMARVDAALDGIFAPQSPPPGYADYIGAGLTLRRETLRANARQVNSLRPHVVEMAARYPTLPMPVEIVHGTADDVVPIHIHSEPLARQIPDAVLTRLDGIGHMPHHAAPDAVHEAIHRAAVRARLR</sequence>
<dbReference type="RefSeq" id="WP_380793860.1">
    <property type="nucleotide sequence ID" value="NZ_JBHTKR010000006.1"/>
</dbReference>
<dbReference type="GO" id="GO:0016787">
    <property type="term" value="F:hydrolase activity"/>
    <property type="evidence" value="ECO:0007669"/>
    <property type="project" value="UniProtKB-KW"/>
</dbReference>
<evidence type="ECO:0000313" key="3">
    <source>
        <dbReference type="Proteomes" id="UP001597151"/>
    </source>
</evidence>